<dbReference type="PANTHER" id="PTHR33531:SF7">
    <property type="entry name" value="HYPOTHETICAL MEMBRANE PROTEIN, CONSERVED"/>
    <property type="match status" value="1"/>
</dbReference>
<dbReference type="PANTHER" id="PTHR33531">
    <property type="entry name" value="RUBRERYTHRIN SUBFAMILY"/>
    <property type="match status" value="1"/>
</dbReference>
<feature type="domain" description="Rubrerythrin diiron-binding" evidence="1">
    <location>
        <begin position="10"/>
        <end position="154"/>
    </location>
</feature>
<gene>
    <name evidence="2" type="ORF">DIZ79_13760</name>
</gene>
<dbReference type="InterPro" id="IPR003251">
    <property type="entry name" value="Rr_diiron-bd_dom"/>
</dbReference>
<name>A0A370DVY8_9GAMM</name>
<proteinExistence type="predicted"/>
<dbReference type="InterPro" id="IPR009078">
    <property type="entry name" value="Ferritin-like_SF"/>
</dbReference>
<evidence type="ECO:0000259" key="1">
    <source>
        <dbReference type="Pfam" id="PF02915"/>
    </source>
</evidence>
<dbReference type="GO" id="GO:0016491">
    <property type="term" value="F:oxidoreductase activity"/>
    <property type="evidence" value="ECO:0007669"/>
    <property type="project" value="InterPro"/>
</dbReference>
<dbReference type="GO" id="GO:0046872">
    <property type="term" value="F:metal ion binding"/>
    <property type="evidence" value="ECO:0007669"/>
    <property type="project" value="InterPro"/>
</dbReference>
<dbReference type="Pfam" id="PF02915">
    <property type="entry name" value="Rubrerythrin"/>
    <property type="match status" value="1"/>
</dbReference>
<dbReference type="InterPro" id="IPR012347">
    <property type="entry name" value="Ferritin-like"/>
</dbReference>
<organism evidence="2 3">
    <name type="scientific">endosymbiont of Lamellibrachia luymesi</name>
    <dbReference type="NCBI Taxonomy" id="2200907"/>
    <lineage>
        <taxon>Bacteria</taxon>
        <taxon>Pseudomonadati</taxon>
        <taxon>Pseudomonadota</taxon>
        <taxon>Gammaproteobacteria</taxon>
        <taxon>sulfur-oxidizing symbionts</taxon>
    </lineage>
</organism>
<reference evidence="2 3" key="1">
    <citation type="journal article" date="2018" name="ISME J.">
        <title>Endosymbiont genomes yield clues of tubeworm success.</title>
        <authorList>
            <person name="Li Y."/>
            <person name="Liles M.R."/>
            <person name="Halanych K.M."/>
        </authorList>
    </citation>
    <scope>NUCLEOTIDE SEQUENCE [LARGE SCALE GENOMIC DNA]</scope>
    <source>
        <strain evidence="2">A1422</strain>
    </source>
</reference>
<dbReference type="CDD" id="cd01045">
    <property type="entry name" value="Ferritin_like_AB"/>
    <property type="match status" value="1"/>
</dbReference>
<sequence>MVDIDNQMVELIKESIKLEISGKGFYEHAAVVTEDELGKAMFIRLAKEEDGHLAVLEGIFTSITGGEDWRDIADREMQKKGPASVVNQLEAAIAKRGKDNKNANGAEALKVAMEMERKAIRFFEELVKKATTPKVRELAESLADEERFHYDLLQSQHDSVLNMGYWIDSTDIRMDSKF</sequence>
<dbReference type="Gene3D" id="1.20.1260.10">
    <property type="match status" value="1"/>
</dbReference>
<dbReference type="Proteomes" id="UP000255508">
    <property type="component" value="Unassembled WGS sequence"/>
</dbReference>
<dbReference type="SUPFAM" id="SSF47240">
    <property type="entry name" value="Ferritin-like"/>
    <property type="match status" value="1"/>
</dbReference>
<dbReference type="EMBL" id="QFXD01000241">
    <property type="protein sequence ID" value="RDH88917.1"/>
    <property type="molecule type" value="Genomic_DNA"/>
</dbReference>
<accession>A0A370DVY8</accession>
<comment type="caution">
    <text evidence="2">The sequence shown here is derived from an EMBL/GenBank/DDBJ whole genome shotgun (WGS) entry which is preliminary data.</text>
</comment>
<protein>
    <recommendedName>
        <fullName evidence="1">Rubrerythrin diiron-binding domain-containing protein</fullName>
    </recommendedName>
</protein>
<evidence type="ECO:0000313" key="3">
    <source>
        <dbReference type="Proteomes" id="UP000255508"/>
    </source>
</evidence>
<evidence type="ECO:0000313" key="2">
    <source>
        <dbReference type="EMBL" id="RDH88917.1"/>
    </source>
</evidence>
<dbReference type="AlphaFoldDB" id="A0A370DVY8"/>